<accession>A0A423PZ02</accession>
<evidence type="ECO:0000259" key="8">
    <source>
        <dbReference type="Pfam" id="PF01435"/>
    </source>
</evidence>
<evidence type="ECO:0000256" key="3">
    <source>
        <dbReference type="ARBA" id="ARBA00022801"/>
    </source>
</evidence>
<dbReference type="InParanoid" id="A0A423PZ02"/>
<dbReference type="OrthoDB" id="9810445at2"/>
<dbReference type="EMBL" id="AYKG01000009">
    <property type="protein sequence ID" value="ROO30835.1"/>
    <property type="molecule type" value="Genomic_DNA"/>
</dbReference>
<evidence type="ECO:0000256" key="4">
    <source>
        <dbReference type="ARBA" id="ARBA00022833"/>
    </source>
</evidence>
<dbReference type="Gene3D" id="3.30.2010.10">
    <property type="entry name" value="Metalloproteases ('zincins'), catalytic domain"/>
    <property type="match status" value="1"/>
</dbReference>
<comment type="caution">
    <text evidence="9">The sequence shown here is derived from an EMBL/GenBank/DDBJ whole genome shotgun (WGS) entry which is preliminary data.</text>
</comment>
<evidence type="ECO:0000256" key="6">
    <source>
        <dbReference type="RuleBase" id="RU003983"/>
    </source>
</evidence>
<dbReference type="InterPro" id="IPR001915">
    <property type="entry name" value="Peptidase_M48"/>
</dbReference>
<evidence type="ECO:0000256" key="5">
    <source>
        <dbReference type="ARBA" id="ARBA00023049"/>
    </source>
</evidence>
<dbReference type="GO" id="GO:0051603">
    <property type="term" value="P:proteolysis involved in protein catabolic process"/>
    <property type="evidence" value="ECO:0007669"/>
    <property type="project" value="TreeGrafter"/>
</dbReference>
<evidence type="ECO:0000313" key="10">
    <source>
        <dbReference type="Proteomes" id="UP000285310"/>
    </source>
</evidence>
<evidence type="ECO:0000256" key="1">
    <source>
        <dbReference type="ARBA" id="ARBA00022670"/>
    </source>
</evidence>
<dbReference type="PANTHER" id="PTHR22726">
    <property type="entry name" value="METALLOENDOPEPTIDASE OMA1"/>
    <property type="match status" value="1"/>
</dbReference>
<sequence>MKRVILLCMASLVLAGCATSPTGRNQLAFFGNERMAAMGEQSFAQIKKETPTDASAADNRFVECVANNITSVPGLDQAADTGRWDVVVFESEQVNAFALPGGHIGVYTGLLGVAENGDQLAAVIGHEVGHVIADHPNERMSQQYATQGGLTALSAFLGGGGGGAGSQAIMSALGVGAQVGILLPFSRAQESEADTIGLELMARAGFDPRAAVQLWQNMSQASNGEKPSEFMSTHPSNEHRIQALQSHMDQALAIYQQTSNRPSCRHP</sequence>
<keyword evidence="7" id="KW-0732">Signal</keyword>
<organism evidence="9 10">
    <name type="scientific">Salinisphaera japonica YTM-1</name>
    <dbReference type="NCBI Taxonomy" id="1209778"/>
    <lineage>
        <taxon>Bacteria</taxon>
        <taxon>Pseudomonadati</taxon>
        <taxon>Pseudomonadota</taxon>
        <taxon>Gammaproteobacteria</taxon>
        <taxon>Salinisphaerales</taxon>
        <taxon>Salinisphaeraceae</taxon>
        <taxon>Salinisphaera</taxon>
    </lineage>
</organism>
<dbReference type="GO" id="GO:0004222">
    <property type="term" value="F:metalloendopeptidase activity"/>
    <property type="evidence" value="ECO:0007669"/>
    <property type="project" value="InterPro"/>
</dbReference>
<keyword evidence="10" id="KW-1185">Reference proteome</keyword>
<feature type="signal peptide" evidence="7">
    <location>
        <begin position="1"/>
        <end position="20"/>
    </location>
</feature>
<evidence type="ECO:0000256" key="2">
    <source>
        <dbReference type="ARBA" id="ARBA00022723"/>
    </source>
</evidence>
<keyword evidence="2" id="KW-0479">Metal-binding</keyword>
<comment type="cofactor">
    <cofactor evidence="6">
        <name>Zn(2+)</name>
        <dbReference type="ChEBI" id="CHEBI:29105"/>
    </cofactor>
    <text evidence="6">Binds 1 zinc ion per subunit.</text>
</comment>
<dbReference type="Pfam" id="PF01435">
    <property type="entry name" value="Peptidase_M48"/>
    <property type="match status" value="1"/>
</dbReference>
<dbReference type="PANTHER" id="PTHR22726:SF24">
    <property type="entry name" value="M48 FAMILY METALLOPEPTIDASE"/>
    <property type="match status" value="1"/>
</dbReference>
<feature type="domain" description="Peptidase M48" evidence="8">
    <location>
        <begin position="80"/>
        <end position="246"/>
    </location>
</feature>
<keyword evidence="5 6" id="KW-0482">Metalloprotease</keyword>
<reference evidence="9 10" key="1">
    <citation type="submission" date="2013-10" db="EMBL/GenBank/DDBJ databases">
        <title>Salinisphaera japonica YTM-1 Genome Sequencing.</title>
        <authorList>
            <person name="Lai Q."/>
            <person name="Li C."/>
            <person name="Shao Z."/>
        </authorList>
    </citation>
    <scope>NUCLEOTIDE SEQUENCE [LARGE SCALE GENOMIC DNA]</scope>
    <source>
        <strain evidence="9 10">YTM-1</strain>
    </source>
</reference>
<dbReference type="InterPro" id="IPR051156">
    <property type="entry name" value="Mito/Outer_Membr_Metalloprot"/>
</dbReference>
<name>A0A423PZ02_9GAMM</name>
<dbReference type="FunCoup" id="A0A423PZ02">
    <property type="interactions" value="116"/>
</dbReference>
<comment type="similarity">
    <text evidence="6">Belongs to the peptidase M48 family.</text>
</comment>
<feature type="chain" id="PRO_5019474698" evidence="7">
    <location>
        <begin position="21"/>
        <end position="267"/>
    </location>
</feature>
<dbReference type="CDD" id="cd07331">
    <property type="entry name" value="M48C_Oma1_like"/>
    <property type="match status" value="1"/>
</dbReference>
<keyword evidence="4 6" id="KW-0862">Zinc</keyword>
<evidence type="ECO:0000256" key="7">
    <source>
        <dbReference type="SAM" id="SignalP"/>
    </source>
</evidence>
<dbReference type="RefSeq" id="WP_123657359.1">
    <property type="nucleotide sequence ID" value="NZ_AYKG01000009.1"/>
</dbReference>
<dbReference type="Proteomes" id="UP000285310">
    <property type="component" value="Unassembled WGS sequence"/>
</dbReference>
<keyword evidence="3 6" id="KW-0378">Hydrolase</keyword>
<evidence type="ECO:0000313" key="9">
    <source>
        <dbReference type="EMBL" id="ROO30835.1"/>
    </source>
</evidence>
<protein>
    <submittedName>
        <fullName evidence="9">Zn-dependent protease</fullName>
    </submittedName>
</protein>
<gene>
    <name evidence="9" type="ORF">SAJA_04035</name>
</gene>
<keyword evidence="1 6" id="KW-0645">Protease</keyword>
<dbReference type="GO" id="GO:0046872">
    <property type="term" value="F:metal ion binding"/>
    <property type="evidence" value="ECO:0007669"/>
    <property type="project" value="UniProtKB-KW"/>
</dbReference>
<dbReference type="PROSITE" id="PS51257">
    <property type="entry name" value="PROKAR_LIPOPROTEIN"/>
    <property type="match status" value="1"/>
</dbReference>
<dbReference type="AlphaFoldDB" id="A0A423PZ02"/>
<proteinExistence type="inferred from homology"/>
<dbReference type="GO" id="GO:0016020">
    <property type="term" value="C:membrane"/>
    <property type="evidence" value="ECO:0007669"/>
    <property type="project" value="TreeGrafter"/>
</dbReference>